<evidence type="ECO:0008006" key="4">
    <source>
        <dbReference type="Google" id="ProtNLM"/>
    </source>
</evidence>
<evidence type="ECO:0000313" key="2">
    <source>
        <dbReference type="EMBL" id="SZF01211.1"/>
    </source>
</evidence>
<gene>
    <name evidence="2" type="ORF">BLGHR1_11969</name>
</gene>
<dbReference type="EMBL" id="UNSH01000036">
    <property type="protein sequence ID" value="SZF01211.1"/>
    <property type="molecule type" value="Genomic_DNA"/>
</dbReference>
<reference evidence="2 3" key="1">
    <citation type="submission" date="2017-11" db="EMBL/GenBank/DDBJ databases">
        <authorList>
            <person name="Kracher B."/>
        </authorList>
    </citation>
    <scope>NUCLEOTIDE SEQUENCE [LARGE SCALE GENOMIC DNA]</scope>
    <source>
        <strain evidence="2 3">RACE1</strain>
    </source>
</reference>
<organism evidence="2 3">
    <name type="scientific">Blumeria hordei</name>
    <name type="common">Barley powdery mildew</name>
    <name type="synonym">Blumeria graminis f. sp. hordei</name>
    <dbReference type="NCBI Taxonomy" id="2867405"/>
    <lineage>
        <taxon>Eukaryota</taxon>
        <taxon>Fungi</taxon>
        <taxon>Dikarya</taxon>
        <taxon>Ascomycota</taxon>
        <taxon>Pezizomycotina</taxon>
        <taxon>Leotiomycetes</taxon>
        <taxon>Erysiphales</taxon>
        <taxon>Erysiphaceae</taxon>
        <taxon>Blumeria</taxon>
    </lineage>
</organism>
<dbReference type="VEuPathDB" id="FungiDB:BLGHR1_11969"/>
<feature type="region of interest" description="Disordered" evidence="1">
    <location>
        <begin position="72"/>
        <end position="110"/>
    </location>
</feature>
<proteinExistence type="predicted"/>
<evidence type="ECO:0000313" key="3">
    <source>
        <dbReference type="Proteomes" id="UP000275772"/>
    </source>
</evidence>
<accession>A0A383ULN6</accession>
<dbReference type="Proteomes" id="UP000275772">
    <property type="component" value="Unassembled WGS sequence"/>
</dbReference>
<protein>
    <recommendedName>
        <fullName evidence="4">Lea domain-containing protein</fullName>
    </recommendedName>
</protein>
<evidence type="ECO:0000256" key="1">
    <source>
        <dbReference type="SAM" id="MobiDB-lite"/>
    </source>
</evidence>
<feature type="compositionally biased region" description="Basic and acidic residues" evidence="1">
    <location>
        <begin position="86"/>
        <end position="110"/>
    </location>
</feature>
<sequence length="110" mass="11994">MPFSSHISAVFRTHRAVSVPRSAAYFGTSNKCSKSASETIKDKTKEVDRAVSGKIVEGIEISQKAAEKATNKAKEISGMSTGEVNEEIKGKANEMADQAKDKKEEIKKKF</sequence>
<dbReference type="AlphaFoldDB" id="A0A383ULN6"/>
<name>A0A383ULN6_BLUHO</name>